<evidence type="ECO:0008006" key="3">
    <source>
        <dbReference type="Google" id="ProtNLM"/>
    </source>
</evidence>
<proteinExistence type="predicted"/>
<reference evidence="1 2" key="1">
    <citation type="submission" date="2019-02" db="EMBL/GenBank/DDBJ databases">
        <title>Deep-cultivation of Planctomycetes and their phenomic and genomic characterization uncovers novel biology.</title>
        <authorList>
            <person name="Wiegand S."/>
            <person name="Jogler M."/>
            <person name="Boedeker C."/>
            <person name="Pinto D."/>
            <person name="Vollmers J."/>
            <person name="Rivas-Marin E."/>
            <person name="Kohn T."/>
            <person name="Peeters S.H."/>
            <person name="Heuer A."/>
            <person name="Rast P."/>
            <person name="Oberbeckmann S."/>
            <person name="Bunk B."/>
            <person name="Jeske O."/>
            <person name="Meyerdierks A."/>
            <person name="Storesund J.E."/>
            <person name="Kallscheuer N."/>
            <person name="Luecker S."/>
            <person name="Lage O.M."/>
            <person name="Pohl T."/>
            <person name="Merkel B.J."/>
            <person name="Hornburger P."/>
            <person name="Mueller R.-W."/>
            <person name="Bruemmer F."/>
            <person name="Labrenz M."/>
            <person name="Spormann A.M."/>
            <person name="Op den Camp H."/>
            <person name="Overmann J."/>
            <person name="Amann R."/>
            <person name="Jetten M.S.M."/>
            <person name="Mascher T."/>
            <person name="Medema M.H."/>
            <person name="Devos D.P."/>
            <person name="Kaster A.-K."/>
            <person name="Ovreas L."/>
            <person name="Rohde M."/>
            <person name="Galperin M.Y."/>
            <person name="Jogler C."/>
        </authorList>
    </citation>
    <scope>NUCLEOTIDE SEQUENCE [LARGE SCALE GENOMIC DNA]</scope>
    <source>
        <strain evidence="1 2">Spa11</strain>
    </source>
</reference>
<keyword evidence="2" id="KW-1185">Reference proteome</keyword>
<accession>A0A518K3Z9</accession>
<sequence length="192" mass="21293">MERIVQSRYLKKGTTLALPGGQSHKLKENQAIVWLSIDGGYSQKVPRRDCAIFPAILDTGFNADLVMSEIHFDKWSHRDDPGYASDGGECRVNGEKFYCLQGQAFLYRQELANGAPNKHGTISPIKLKLKRGLAIKPKPPLPNALAVKIGIAKPGRDIPLPLIGLGCITENHLRLILDGYDQHFQIESRHAT</sequence>
<organism evidence="1 2">
    <name type="scientific">Botrimarina mediterranea</name>
    <dbReference type="NCBI Taxonomy" id="2528022"/>
    <lineage>
        <taxon>Bacteria</taxon>
        <taxon>Pseudomonadati</taxon>
        <taxon>Planctomycetota</taxon>
        <taxon>Planctomycetia</taxon>
        <taxon>Pirellulales</taxon>
        <taxon>Lacipirellulaceae</taxon>
        <taxon>Botrimarina</taxon>
    </lineage>
</organism>
<gene>
    <name evidence="1" type="ORF">Spa11_06650</name>
</gene>
<dbReference type="AlphaFoldDB" id="A0A518K3Z9"/>
<dbReference type="EMBL" id="CP036349">
    <property type="protein sequence ID" value="QDV72487.1"/>
    <property type="molecule type" value="Genomic_DNA"/>
</dbReference>
<dbReference type="Proteomes" id="UP000316426">
    <property type="component" value="Chromosome"/>
</dbReference>
<evidence type="ECO:0000313" key="1">
    <source>
        <dbReference type="EMBL" id="QDV72487.1"/>
    </source>
</evidence>
<evidence type="ECO:0000313" key="2">
    <source>
        <dbReference type="Proteomes" id="UP000316426"/>
    </source>
</evidence>
<protein>
    <recommendedName>
        <fullName evidence="3">Peptidase A2 domain-containing protein</fullName>
    </recommendedName>
</protein>
<name>A0A518K3Z9_9BACT</name>
<dbReference type="KEGG" id="bmei:Spa11_06650"/>